<gene>
    <name evidence="2" type="ORF">SDC9_201679</name>
</gene>
<proteinExistence type="predicted"/>
<accession>A0A645IST4</accession>
<comment type="caution">
    <text evidence="2">The sequence shown here is derived from an EMBL/GenBank/DDBJ whole genome shotgun (WGS) entry which is preliminary data.</text>
</comment>
<evidence type="ECO:0000256" key="1">
    <source>
        <dbReference type="SAM" id="MobiDB-lite"/>
    </source>
</evidence>
<sequence length="127" mass="13926">MAEPGVVAEDMIAPALFEIRHSPAKLFLPQGVRLLRGETGARSEAVTPPVEVVVTHQLAGVALLPPDRRIHDDAGQDADRRIDPDEHLHGTVDVLPGKQQPRKAAVLNFQLLPGRILRRRHGEVAHE</sequence>
<dbReference type="AlphaFoldDB" id="A0A645IST4"/>
<name>A0A645IST4_9ZZZZ</name>
<reference evidence="2" key="1">
    <citation type="submission" date="2019-08" db="EMBL/GenBank/DDBJ databases">
        <authorList>
            <person name="Kucharzyk K."/>
            <person name="Murdoch R.W."/>
            <person name="Higgins S."/>
            <person name="Loffler F."/>
        </authorList>
    </citation>
    <scope>NUCLEOTIDE SEQUENCE</scope>
</reference>
<evidence type="ECO:0000313" key="2">
    <source>
        <dbReference type="EMBL" id="MPN54010.1"/>
    </source>
</evidence>
<feature type="compositionally biased region" description="Basic and acidic residues" evidence="1">
    <location>
        <begin position="67"/>
        <end position="90"/>
    </location>
</feature>
<dbReference type="EMBL" id="VSSQ01121786">
    <property type="protein sequence ID" value="MPN54010.1"/>
    <property type="molecule type" value="Genomic_DNA"/>
</dbReference>
<organism evidence="2">
    <name type="scientific">bioreactor metagenome</name>
    <dbReference type="NCBI Taxonomy" id="1076179"/>
    <lineage>
        <taxon>unclassified sequences</taxon>
        <taxon>metagenomes</taxon>
        <taxon>ecological metagenomes</taxon>
    </lineage>
</organism>
<feature type="region of interest" description="Disordered" evidence="1">
    <location>
        <begin position="67"/>
        <end position="99"/>
    </location>
</feature>
<protein>
    <submittedName>
        <fullName evidence="2">Uncharacterized protein</fullName>
    </submittedName>
</protein>